<dbReference type="EMBL" id="GHES01000732">
    <property type="protein sequence ID" value="MPA31291.1"/>
    <property type="molecule type" value="Transcribed_RNA"/>
</dbReference>
<organism evidence="2">
    <name type="scientific">Davidia involucrata</name>
    <name type="common">Dove tree</name>
    <dbReference type="NCBI Taxonomy" id="16924"/>
    <lineage>
        <taxon>Eukaryota</taxon>
        <taxon>Viridiplantae</taxon>
        <taxon>Streptophyta</taxon>
        <taxon>Embryophyta</taxon>
        <taxon>Tracheophyta</taxon>
        <taxon>Spermatophyta</taxon>
        <taxon>Magnoliopsida</taxon>
        <taxon>eudicotyledons</taxon>
        <taxon>Gunneridae</taxon>
        <taxon>Pentapetalae</taxon>
        <taxon>asterids</taxon>
        <taxon>Cornales</taxon>
        <taxon>Nyssaceae</taxon>
        <taxon>Davidia</taxon>
    </lineage>
</organism>
<gene>
    <name evidence="2" type="ORF">Din_000732</name>
</gene>
<sequence length="270" mass="30286">MVGHGTIEVAKTVLEVADVAWTAMECCHHHRHDEHVAAGEHNNTEEEEEELESLRSENRRLRNLLEQNLKLLQNISESPCLLQDCPPDLYNRLVATIDSKKFLTQLKSLHHESVDGTGCKFPFKEASGDDLQSAEILINVDLEEPSWWVWVTDEMVPRNVEELSGIDNENYVIVSEEHVVDGVANFMAGCILSNPKAQSLTPEELQISLTKAFGGMNKLEKMFHVWHAGKMFYTLSTWGLALAGLYRTRAILRIAAMGIHTTSKVVLGAL</sequence>
<dbReference type="PANTHER" id="PTHR33874">
    <property type="entry name" value="RING FINGER PROTEIN"/>
    <property type="match status" value="1"/>
</dbReference>
<evidence type="ECO:0000256" key="1">
    <source>
        <dbReference type="SAM" id="Coils"/>
    </source>
</evidence>
<dbReference type="PANTHER" id="PTHR33874:SF4">
    <property type="entry name" value="EXPRESSED PROTEIN"/>
    <property type="match status" value="1"/>
</dbReference>
<reference evidence="2" key="1">
    <citation type="submission" date="2019-08" db="EMBL/GenBank/DDBJ databases">
        <title>Reference gene set and small RNA set construction with multiple tissues from Davidia involucrata Baill.</title>
        <authorList>
            <person name="Yang H."/>
            <person name="Zhou C."/>
            <person name="Li G."/>
            <person name="Wang J."/>
            <person name="Gao P."/>
            <person name="Wang M."/>
            <person name="Wang R."/>
            <person name="Zhao Y."/>
        </authorList>
    </citation>
    <scope>NUCLEOTIDE SEQUENCE</scope>
    <source>
        <tissue evidence="2">Mixed with DoveR01_LX</tissue>
    </source>
</reference>
<name>A0A5B6YHU7_DAVIN</name>
<feature type="coiled-coil region" evidence="1">
    <location>
        <begin position="37"/>
        <end position="74"/>
    </location>
</feature>
<accession>A0A5B6YHU7</accession>
<dbReference type="AlphaFoldDB" id="A0A5B6YHU7"/>
<keyword evidence="1" id="KW-0175">Coiled coil</keyword>
<protein>
    <submittedName>
        <fullName evidence="2">Uncharacterized protein</fullName>
    </submittedName>
</protein>
<evidence type="ECO:0000313" key="2">
    <source>
        <dbReference type="EMBL" id="MPA31291.1"/>
    </source>
</evidence>
<proteinExistence type="predicted"/>